<gene>
    <name evidence="2" type="ORF">B9479_003681</name>
</gene>
<sequence length="740" mass="77983">MSRRREAADLARALELSTQQAKVFANTSPHFFSSSDHATEDSREMELRPVEHAAIQPSARTSPSGRQPAESAEQNMGPPAVVANTAESLDEDISSFGVKPTAPSDIQSFTPTVNPNTSILVPESVSNNTSGTGSSSHKSYPPSSFPAHLLNPSPNPVNSSSFQPKADIVCDSLGSSSNGTSHTPSIRGAESSSNQPSGVSPTLLSSAVPDFNIPPPAKKIKQYGKAAKLTPSSPLKRAVGPTVPGSSLSGRKEKRRLNFSSDGEDDTTADNGGKSAASVAVGPSPPKSPRKGDVPISPDPLDSIRKGKVTGTPAGPAFVIEIPLSARRLNANVTGEKEKGEKERSEKDKVLKVPRRNLEQENLEGAEVSEEPALVLAPTGPQNKKSETPIIVEASTSTTSLSTSLSNSLSSINDSEPPTKPKPRKRKFDPLDIPDVDDGEDEDFQPGKKAKPKVKAKPKAKAAPKEEKQRKPPTGKKGKQLLSAALIVDDEEDGRVVPQPPAEEVLAPTIAAPDAPETEGSASLRESEQPPEPPAAPPSPTRGSAAETELGRPPVPSRPSPSLDTKESSPAKQSETVKQSKTAKASTKKKGKAPAAPLPSSPPEVQPDKENTPSPAKSKSPTPPTTARPPTGRVLQKTPSNTNMRVSTPMSGASRSSSVGQETRNDLSSVLAKFGGHRRTGMSNKLNIVPLHAKIGTPVKALPPVPKKPQKKVESDEDDDDDDGEKKVKPGSKEWLMMED</sequence>
<feature type="region of interest" description="Disordered" evidence="1">
    <location>
        <begin position="328"/>
        <end position="682"/>
    </location>
</feature>
<feature type="compositionally biased region" description="Polar residues" evidence="1">
    <location>
        <begin position="25"/>
        <end position="36"/>
    </location>
</feature>
<feature type="compositionally biased region" description="Acidic residues" evidence="1">
    <location>
        <begin position="432"/>
        <end position="444"/>
    </location>
</feature>
<accession>A0A5D3AZF4</accession>
<feature type="compositionally biased region" description="Pro residues" evidence="1">
    <location>
        <begin position="596"/>
        <end position="605"/>
    </location>
</feature>
<proteinExistence type="predicted"/>
<dbReference type="AlphaFoldDB" id="A0A5D3AZF4"/>
<comment type="caution">
    <text evidence="2">The sequence shown here is derived from an EMBL/GenBank/DDBJ whole genome shotgun (WGS) entry which is preliminary data.</text>
</comment>
<feature type="compositionally biased region" description="Pro residues" evidence="1">
    <location>
        <begin position="530"/>
        <end position="540"/>
    </location>
</feature>
<evidence type="ECO:0000256" key="1">
    <source>
        <dbReference type="SAM" id="MobiDB-lite"/>
    </source>
</evidence>
<organism evidence="2 3">
    <name type="scientific">Cryptococcus floricola</name>
    <dbReference type="NCBI Taxonomy" id="2591691"/>
    <lineage>
        <taxon>Eukaryota</taxon>
        <taxon>Fungi</taxon>
        <taxon>Dikarya</taxon>
        <taxon>Basidiomycota</taxon>
        <taxon>Agaricomycotina</taxon>
        <taxon>Tremellomycetes</taxon>
        <taxon>Tremellales</taxon>
        <taxon>Cryptococcaceae</taxon>
        <taxon>Cryptococcus</taxon>
    </lineage>
</organism>
<reference evidence="2 3" key="1">
    <citation type="submission" date="2017-05" db="EMBL/GenBank/DDBJ databases">
        <title>The Genome Sequence of Tsuchiyaea wingfieldii DSM 27421.</title>
        <authorList>
            <person name="Cuomo C."/>
            <person name="Passer A."/>
            <person name="Billmyre B."/>
            <person name="Heitman J."/>
        </authorList>
    </citation>
    <scope>NUCLEOTIDE SEQUENCE [LARGE SCALE GENOMIC DNA]</scope>
    <source>
        <strain evidence="2 3">DSM 27421</strain>
    </source>
</reference>
<feature type="compositionally biased region" description="Polar residues" evidence="1">
    <location>
        <begin position="173"/>
        <end position="205"/>
    </location>
</feature>
<feature type="compositionally biased region" description="Basic and acidic residues" evidence="1">
    <location>
        <begin position="335"/>
        <end position="359"/>
    </location>
</feature>
<feature type="compositionally biased region" description="Acidic residues" evidence="1">
    <location>
        <begin position="361"/>
        <end position="370"/>
    </location>
</feature>
<feature type="compositionally biased region" description="Polar residues" evidence="1">
    <location>
        <begin position="637"/>
        <end position="668"/>
    </location>
</feature>
<feature type="compositionally biased region" description="Basic residues" evidence="1">
    <location>
        <begin position="448"/>
        <end position="462"/>
    </location>
</feature>
<feature type="compositionally biased region" description="Polar residues" evidence="1">
    <location>
        <begin position="104"/>
        <end position="119"/>
    </location>
</feature>
<feature type="compositionally biased region" description="Basic and acidic residues" evidence="1">
    <location>
        <begin position="37"/>
        <end position="51"/>
    </location>
</feature>
<protein>
    <submittedName>
        <fullName evidence="2">Uncharacterized protein</fullName>
    </submittedName>
</protein>
<feature type="compositionally biased region" description="Low complexity" evidence="1">
    <location>
        <begin position="395"/>
        <end position="411"/>
    </location>
</feature>
<name>A0A5D3AZF4_9TREE</name>
<keyword evidence="3" id="KW-1185">Reference proteome</keyword>
<feature type="region of interest" description="Disordered" evidence="1">
    <location>
        <begin position="697"/>
        <end position="740"/>
    </location>
</feature>
<dbReference type="Proteomes" id="UP000322245">
    <property type="component" value="Unassembled WGS sequence"/>
</dbReference>
<evidence type="ECO:0000313" key="2">
    <source>
        <dbReference type="EMBL" id="TYJ55649.1"/>
    </source>
</evidence>
<feature type="compositionally biased region" description="Polar residues" evidence="1">
    <location>
        <begin position="570"/>
        <end position="579"/>
    </location>
</feature>
<evidence type="ECO:0000313" key="3">
    <source>
        <dbReference type="Proteomes" id="UP000322245"/>
    </source>
</evidence>
<dbReference type="EMBL" id="NIDF01000036">
    <property type="protein sequence ID" value="TYJ55649.1"/>
    <property type="molecule type" value="Genomic_DNA"/>
</dbReference>
<feature type="compositionally biased region" description="Low complexity" evidence="1">
    <location>
        <begin position="126"/>
        <end position="146"/>
    </location>
</feature>
<feature type="region of interest" description="Disordered" evidence="1">
    <location>
        <begin position="25"/>
        <end position="315"/>
    </location>
</feature>